<evidence type="ECO:0000313" key="2">
    <source>
        <dbReference type="EMBL" id="KAF0469679.1"/>
    </source>
</evidence>
<feature type="compositionally biased region" description="Basic residues" evidence="1">
    <location>
        <begin position="7"/>
        <end position="18"/>
    </location>
</feature>
<feature type="compositionally biased region" description="Polar residues" evidence="1">
    <location>
        <begin position="19"/>
        <end position="28"/>
    </location>
</feature>
<name>A0A8H3XKE4_GIGMA</name>
<organism evidence="2 3">
    <name type="scientific">Gigaspora margarita</name>
    <dbReference type="NCBI Taxonomy" id="4874"/>
    <lineage>
        <taxon>Eukaryota</taxon>
        <taxon>Fungi</taxon>
        <taxon>Fungi incertae sedis</taxon>
        <taxon>Mucoromycota</taxon>
        <taxon>Glomeromycotina</taxon>
        <taxon>Glomeromycetes</taxon>
        <taxon>Diversisporales</taxon>
        <taxon>Gigasporaceae</taxon>
        <taxon>Gigaspora</taxon>
    </lineage>
</organism>
<gene>
    <name evidence="2" type="ORF">F8M41_025509</name>
</gene>
<reference evidence="2 3" key="1">
    <citation type="journal article" date="2019" name="Environ. Microbiol.">
        <title>At the nexus of three kingdoms: the genome of the mycorrhizal fungus Gigaspora margarita provides insights into plant, endobacterial and fungal interactions.</title>
        <authorList>
            <person name="Venice F."/>
            <person name="Ghignone S."/>
            <person name="Salvioli di Fossalunga A."/>
            <person name="Amselem J."/>
            <person name="Novero M."/>
            <person name="Xianan X."/>
            <person name="Sedzielewska Toro K."/>
            <person name="Morin E."/>
            <person name="Lipzen A."/>
            <person name="Grigoriev I.V."/>
            <person name="Henrissat B."/>
            <person name="Martin F.M."/>
            <person name="Bonfante P."/>
        </authorList>
    </citation>
    <scope>NUCLEOTIDE SEQUENCE [LARGE SCALE GENOMIC DNA]</scope>
    <source>
        <strain evidence="2 3">BEG34</strain>
    </source>
</reference>
<keyword evidence="3" id="KW-1185">Reference proteome</keyword>
<dbReference type="OrthoDB" id="2412847at2759"/>
<evidence type="ECO:0000313" key="3">
    <source>
        <dbReference type="Proteomes" id="UP000439903"/>
    </source>
</evidence>
<comment type="caution">
    <text evidence="2">The sequence shown here is derived from an EMBL/GenBank/DDBJ whole genome shotgun (WGS) entry which is preliminary data.</text>
</comment>
<sequence>MHDPAKRLRKIRGKHASRVHSSQNPTSQHLEFLSRVAMRYKIDHFDSEKYYAKGDTSDSDLDSDPEPEPETLAPISKPINENTSKIEDIYDLYGSI</sequence>
<feature type="compositionally biased region" description="Acidic residues" evidence="1">
    <location>
        <begin position="57"/>
        <end position="69"/>
    </location>
</feature>
<dbReference type="AlphaFoldDB" id="A0A8H3XKE4"/>
<protein>
    <submittedName>
        <fullName evidence="2">Uncharacterized protein</fullName>
    </submittedName>
</protein>
<feature type="region of interest" description="Disordered" evidence="1">
    <location>
        <begin position="1"/>
        <end position="28"/>
    </location>
</feature>
<evidence type="ECO:0000256" key="1">
    <source>
        <dbReference type="SAM" id="MobiDB-lite"/>
    </source>
</evidence>
<proteinExistence type="predicted"/>
<accession>A0A8H3XKE4</accession>
<dbReference type="Proteomes" id="UP000439903">
    <property type="component" value="Unassembled WGS sequence"/>
</dbReference>
<feature type="region of interest" description="Disordered" evidence="1">
    <location>
        <begin position="51"/>
        <end position="80"/>
    </location>
</feature>
<dbReference type="EMBL" id="WTPW01000915">
    <property type="protein sequence ID" value="KAF0469679.1"/>
    <property type="molecule type" value="Genomic_DNA"/>
</dbReference>